<accession>A0A1K1ZVU3</accession>
<keyword evidence="2 5" id="KW-0645">Protease</keyword>
<dbReference type="Proteomes" id="UP000181909">
    <property type="component" value="Unassembled WGS sequence"/>
</dbReference>
<dbReference type="GO" id="GO:0006508">
    <property type="term" value="P:proteolysis"/>
    <property type="evidence" value="ECO:0007669"/>
    <property type="project" value="UniProtKB-KW"/>
</dbReference>
<dbReference type="EMBL" id="FPJO01000006">
    <property type="protein sequence ID" value="SFX78370.1"/>
    <property type="molecule type" value="Genomic_DNA"/>
</dbReference>
<dbReference type="PRINTS" id="PR00723">
    <property type="entry name" value="SUBTILISIN"/>
</dbReference>
<feature type="region of interest" description="Disordered" evidence="6">
    <location>
        <begin position="393"/>
        <end position="415"/>
    </location>
</feature>
<evidence type="ECO:0000256" key="5">
    <source>
        <dbReference type="PROSITE-ProRule" id="PRU01240"/>
    </source>
</evidence>
<comment type="similarity">
    <text evidence="1 5">Belongs to the peptidase S8 family.</text>
</comment>
<dbReference type="OrthoDB" id="9795680at2"/>
<feature type="region of interest" description="Disordered" evidence="6">
    <location>
        <begin position="182"/>
        <end position="204"/>
    </location>
</feature>
<gene>
    <name evidence="8" type="ORF">SAMN02787144_1006135</name>
</gene>
<evidence type="ECO:0000259" key="7">
    <source>
        <dbReference type="Pfam" id="PF00082"/>
    </source>
</evidence>
<dbReference type="STRING" id="1893.SAMN02787144_1006135"/>
<evidence type="ECO:0000256" key="2">
    <source>
        <dbReference type="ARBA" id="ARBA00022670"/>
    </source>
</evidence>
<protein>
    <submittedName>
        <fullName evidence="8">Subtilase family protein</fullName>
    </submittedName>
</protein>
<dbReference type="InterPro" id="IPR050131">
    <property type="entry name" value="Peptidase_S8_subtilisin-like"/>
</dbReference>
<feature type="region of interest" description="Disordered" evidence="6">
    <location>
        <begin position="40"/>
        <end position="69"/>
    </location>
</feature>
<dbReference type="PANTHER" id="PTHR43806">
    <property type="entry name" value="PEPTIDASE S8"/>
    <property type="match status" value="1"/>
</dbReference>
<dbReference type="InterPro" id="IPR000209">
    <property type="entry name" value="Peptidase_S8/S53_dom"/>
</dbReference>
<keyword evidence="4 5" id="KW-0720">Serine protease</keyword>
<dbReference type="PROSITE" id="PS51892">
    <property type="entry name" value="SUBTILASE"/>
    <property type="match status" value="1"/>
</dbReference>
<dbReference type="Pfam" id="PF00082">
    <property type="entry name" value="Peptidase_S8"/>
    <property type="match status" value="1"/>
</dbReference>
<feature type="active site" description="Charge relay system" evidence="5">
    <location>
        <position position="436"/>
    </location>
</feature>
<keyword evidence="3 5" id="KW-0378">Hydrolase</keyword>
<evidence type="ECO:0000313" key="9">
    <source>
        <dbReference type="Proteomes" id="UP000181909"/>
    </source>
</evidence>
<evidence type="ECO:0000256" key="1">
    <source>
        <dbReference type="ARBA" id="ARBA00011073"/>
    </source>
</evidence>
<evidence type="ECO:0000256" key="4">
    <source>
        <dbReference type="ARBA" id="ARBA00022825"/>
    </source>
</evidence>
<organism evidence="8 9">
    <name type="scientific">Streptomyces atratus</name>
    <dbReference type="NCBI Taxonomy" id="1893"/>
    <lineage>
        <taxon>Bacteria</taxon>
        <taxon>Bacillati</taxon>
        <taxon>Actinomycetota</taxon>
        <taxon>Actinomycetes</taxon>
        <taxon>Kitasatosporales</taxon>
        <taxon>Streptomycetaceae</taxon>
        <taxon>Streptomyces</taxon>
    </lineage>
</organism>
<evidence type="ECO:0000313" key="8">
    <source>
        <dbReference type="EMBL" id="SFX78370.1"/>
    </source>
</evidence>
<dbReference type="AlphaFoldDB" id="A0A1K1ZVU3"/>
<reference evidence="8 9" key="1">
    <citation type="submission" date="2016-11" db="EMBL/GenBank/DDBJ databases">
        <authorList>
            <person name="Jaros S."/>
            <person name="Januszkiewicz K."/>
            <person name="Wedrychowicz H."/>
        </authorList>
    </citation>
    <scope>NUCLEOTIDE SEQUENCE [LARGE SCALE GENOMIC DNA]</scope>
    <source>
        <strain evidence="8 9">OK807</strain>
    </source>
</reference>
<feature type="domain" description="Peptidase S8/S53" evidence="7">
    <location>
        <begin position="220"/>
        <end position="451"/>
    </location>
</feature>
<evidence type="ECO:0000256" key="6">
    <source>
        <dbReference type="SAM" id="MobiDB-lite"/>
    </source>
</evidence>
<evidence type="ECO:0000256" key="3">
    <source>
        <dbReference type="ARBA" id="ARBA00022801"/>
    </source>
</evidence>
<dbReference type="PANTHER" id="PTHR43806:SF11">
    <property type="entry name" value="CEREVISIN-RELATED"/>
    <property type="match status" value="1"/>
</dbReference>
<feature type="active site" description="Charge relay system" evidence="5">
    <location>
        <position position="225"/>
    </location>
</feature>
<dbReference type="SUPFAM" id="SSF52743">
    <property type="entry name" value="Subtilisin-like"/>
    <property type="match status" value="1"/>
</dbReference>
<sequence length="598" mass="63268">MNTGPSIPDPTGRKDADPQNTVYRVEQRNGMPYRAEVHALADVATSRHVEPEPKETDEPRPQRERDKVHPVLREWLDNRSANEREEVVVVLDDSVPIPRFPEPATDEPPESDRNRALLDQARDIISAIEQQRAAGYERFQAWLGEYGAEPVERFWLINGAVVDMPLASVERMAARDDVVSVEPRFSGEQPPQSPQVGDGRTSLASEPYFNSTTPPCNGGRIGLLDTGVRFSHTQFTNPSHVSFRGDCNNGGANCNTGTGLNPNDDCWNHGTSSAGIITANANQGNNLRGVSSITLDSYKVYATGNPCQGLDQAAAVRGFQAAVAALQPVIVAEMQGGGDHLSAIAQAADAAFNAGAVVIAANGNNGPNAGTVNCPANARRAIGVGCFDLQTGQQSNFQSRGPTADGRTKPDIQTPTNVTTASNTTDTATQVFGGTSCATPFAASAAGLLRNWLRGGTGTIDPGQVYASLILSGQSPSFNNTSGAGHVRLPWGGLQTFGKMAIAHHATIDLDFGTISSAAPFIDAAIWWPDGSVHSDIDVALVDPSGVVRASSISISSVFERCRATTPIAAGVWKVRITGYNVPSGPQTVYVSAYTPGV</sequence>
<feature type="active site" description="Charge relay system" evidence="5">
    <location>
        <position position="269"/>
    </location>
</feature>
<dbReference type="InterPro" id="IPR015500">
    <property type="entry name" value="Peptidase_S8_subtilisin-rel"/>
</dbReference>
<proteinExistence type="inferred from homology"/>
<name>A0A1K1ZVU3_STRAR</name>
<dbReference type="GO" id="GO:0004252">
    <property type="term" value="F:serine-type endopeptidase activity"/>
    <property type="evidence" value="ECO:0007669"/>
    <property type="project" value="UniProtKB-UniRule"/>
</dbReference>
<feature type="region of interest" description="Disordered" evidence="6">
    <location>
        <begin position="1"/>
        <end position="21"/>
    </location>
</feature>
<dbReference type="Gene3D" id="3.40.50.200">
    <property type="entry name" value="Peptidase S8/S53 domain"/>
    <property type="match status" value="1"/>
</dbReference>
<dbReference type="RefSeq" id="WP_072485367.1">
    <property type="nucleotide sequence ID" value="NZ_CP108284.1"/>
</dbReference>
<dbReference type="InterPro" id="IPR036852">
    <property type="entry name" value="Peptidase_S8/S53_dom_sf"/>
</dbReference>